<proteinExistence type="predicted"/>
<evidence type="ECO:0000259" key="2">
    <source>
        <dbReference type="Pfam" id="PF07603"/>
    </source>
</evidence>
<reference evidence="3" key="1">
    <citation type="journal article" date="2015" name="PeerJ">
        <title>First genomic representation of candidate bacterial phylum KSB3 points to enhanced environmental sensing as a trigger of wastewater bulking.</title>
        <authorList>
            <person name="Sekiguchi Y."/>
            <person name="Ohashi A."/>
            <person name="Parks D.H."/>
            <person name="Yamauchi T."/>
            <person name="Tyson G.W."/>
            <person name="Hugenholtz P."/>
        </authorList>
    </citation>
    <scope>NUCLEOTIDE SEQUENCE [LARGE SCALE GENOMIC DNA]</scope>
</reference>
<dbReference type="Pfam" id="PF07603">
    <property type="entry name" value="Lcl_C"/>
    <property type="match status" value="1"/>
</dbReference>
<keyword evidence="3" id="KW-0808">Transferase</keyword>
<name>A0A0S6W4I6_9BACT</name>
<dbReference type="EMBL" id="DF820459">
    <property type="protein sequence ID" value="GAK53130.1"/>
    <property type="molecule type" value="Genomic_DNA"/>
</dbReference>
<evidence type="ECO:0000256" key="1">
    <source>
        <dbReference type="SAM" id="Phobius"/>
    </source>
</evidence>
<evidence type="ECO:0000313" key="4">
    <source>
        <dbReference type="Proteomes" id="UP000030700"/>
    </source>
</evidence>
<evidence type="ECO:0000313" key="3">
    <source>
        <dbReference type="EMBL" id="GAK53130.1"/>
    </source>
</evidence>
<dbReference type="AlphaFoldDB" id="A0A0S6W4I6"/>
<dbReference type="GO" id="GO:0004674">
    <property type="term" value="F:protein serine/threonine kinase activity"/>
    <property type="evidence" value="ECO:0007669"/>
    <property type="project" value="UniProtKB-KW"/>
</dbReference>
<keyword evidence="1" id="KW-0812">Transmembrane</keyword>
<keyword evidence="3" id="KW-0418">Kinase</keyword>
<feature type="transmembrane region" description="Helical" evidence="1">
    <location>
        <begin position="233"/>
        <end position="253"/>
    </location>
</feature>
<dbReference type="InterPro" id="IPR011460">
    <property type="entry name" value="Lcl_C"/>
</dbReference>
<organism evidence="3">
    <name type="scientific">Candidatus Moduliflexus flocculans</name>
    <dbReference type="NCBI Taxonomy" id="1499966"/>
    <lineage>
        <taxon>Bacteria</taxon>
        <taxon>Candidatus Moduliflexota</taxon>
        <taxon>Candidatus Moduliflexia</taxon>
        <taxon>Candidatus Moduliflexales</taxon>
        <taxon>Candidatus Moduliflexaceae</taxon>
    </lineage>
</organism>
<keyword evidence="4" id="KW-1185">Reference proteome</keyword>
<keyword evidence="1" id="KW-0472">Membrane</keyword>
<dbReference type="STRING" id="1499966.U14_04390"/>
<dbReference type="HOGENOM" id="CLU_646655_0_0_0"/>
<protein>
    <submittedName>
        <fullName evidence="3">Serine/threonine protein kinase</fullName>
    </submittedName>
</protein>
<dbReference type="Proteomes" id="UP000030700">
    <property type="component" value="Unassembled WGS sequence"/>
</dbReference>
<keyword evidence="1" id="KW-1133">Transmembrane helix</keyword>
<gene>
    <name evidence="3" type="ORF">U14_04390</name>
</gene>
<accession>A0A0S6W4I6</accession>
<keyword evidence="3" id="KW-0723">Serine/threonine-protein kinase</keyword>
<feature type="domain" description="Lcl C-terminal" evidence="2">
    <location>
        <begin position="310"/>
        <end position="423"/>
    </location>
</feature>
<sequence>MIHFAYPNTNTRHKETIFIGCGRFIAATEPPGAEYREASPKITRSLETIFEAAASFAPEALENSPRIYEKQDRPYETYQGDSMSLAYLLALIHRFRSLILTDATGDIWCTGDIVRQPGTPKRFIVQPVEPDGFKIKLAAFLAPDNLDRLFIAPFANLGKNTSVLADKINIFEVANVRHVPFEQGNTRKTLLLVGSEELEHVINLLFVAPVKQPISLDKTPVQSKSSSLKTKKGIFIGIGVIILSLSSIFIAYINKEATVIEDKRNANIVKHLRSEPMTVSSDEAQQIFGLDKNWRPYKYIKNDFENRGNVVVDHATGLMWQKSGSPNTMAYQEVQAYIDKLNRDRFGSYNDWRLPTIPELMSLLEPTKANDVYIDPSTFDATQRWCWSSDPVTGLEFTWRIVFSTCQVYWSGQHTNIFVRAVRP</sequence>